<keyword evidence="3" id="KW-1185">Reference proteome</keyword>
<name>A0AAV5LPG8_9ROSI</name>
<evidence type="ECO:0000313" key="3">
    <source>
        <dbReference type="Proteomes" id="UP001054252"/>
    </source>
</evidence>
<reference evidence="2 3" key="1">
    <citation type="journal article" date="2021" name="Commun. Biol.">
        <title>The genome of Shorea leprosula (Dipterocarpaceae) highlights the ecological relevance of drought in aseasonal tropical rainforests.</title>
        <authorList>
            <person name="Ng K.K.S."/>
            <person name="Kobayashi M.J."/>
            <person name="Fawcett J.A."/>
            <person name="Hatakeyama M."/>
            <person name="Paape T."/>
            <person name="Ng C.H."/>
            <person name="Ang C.C."/>
            <person name="Tnah L.H."/>
            <person name="Lee C.T."/>
            <person name="Nishiyama T."/>
            <person name="Sese J."/>
            <person name="O'Brien M.J."/>
            <person name="Copetti D."/>
            <person name="Mohd Noor M.I."/>
            <person name="Ong R.C."/>
            <person name="Putra M."/>
            <person name="Sireger I.Z."/>
            <person name="Indrioko S."/>
            <person name="Kosugi Y."/>
            <person name="Izuno A."/>
            <person name="Isagi Y."/>
            <person name="Lee S.L."/>
            <person name="Shimizu K.K."/>
        </authorList>
    </citation>
    <scope>NUCLEOTIDE SEQUENCE [LARGE SCALE GENOMIC DNA]</scope>
    <source>
        <strain evidence="2">214</strain>
    </source>
</reference>
<evidence type="ECO:0000256" key="1">
    <source>
        <dbReference type="SAM" id="MobiDB-lite"/>
    </source>
</evidence>
<dbReference type="EMBL" id="BPVZ01000133">
    <property type="protein sequence ID" value="GKV39334.1"/>
    <property type="molecule type" value="Genomic_DNA"/>
</dbReference>
<organism evidence="2 3">
    <name type="scientific">Rubroshorea leprosula</name>
    <dbReference type="NCBI Taxonomy" id="152421"/>
    <lineage>
        <taxon>Eukaryota</taxon>
        <taxon>Viridiplantae</taxon>
        <taxon>Streptophyta</taxon>
        <taxon>Embryophyta</taxon>
        <taxon>Tracheophyta</taxon>
        <taxon>Spermatophyta</taxon>
        <taxon>Magnoliopsida</taxon>
        <taxon>eudicotyledons</taxon>
        <taxon>Gunneridae</taxon>
        <taxon>Pentapetalae</taxon>
        <taxon>rosids</taxon>
        <taxon>malvids</taxon>
        <taxon>Malvales</taxon>
        <taxon>Dipterocarpaceae</taxon>
        <taxon>Rubroshorea</taxon>
    </lineage>
</organism>
<evidence type="ECO:0000313" key="2">
    <source>
        <dbReference type="EMBL" id="GKV39334.1"/>
    </source>
</evidence>
<feature type="region of interest" description="Disordered" evidence="1">
    <location>
        <begin position="1"/>
        <end position="43"/>
    </location>
</feature>
<dbReference type="Proteomes" id="UP001054252">
    <property type="component" value="Unassembled WGS sequence"/>
</dbReference>
<proteinExistence type="predicted"/>
<sequence length="83" mass="8695">MAAHRFLAGDLSGTGQSKGGTKPRTSPTAPSEGQMNSPTRGGTYISYQALKRTSAVCNNRVYTGNCTVARGNGVYNRSTPKSP</sequence>
<gene>
    <name evidence="2" type="ORF">SLEP1_g47117</name>
</gene>
<protein>
    <submittedName>
        <fullName evidence="2">Uncharacterized protein</fullName>
    </submittedName>
</protein>
<dbReference type="AlphaFoldDB" id="A0AAV5LPG8"/>
<comment type="caution">
    <text evidence="2">The sequence shown here is derived from an EMBL/GenBank/DDBJ whole genome shotgun (WGS) entry which is preliminary data.</text>
</comment>
<feature type="compositionally biased region" description="Polar residues" evidence="1">
    <location>
        <begin position="23"/>
        <end position="40"/>
    </location>
</feature>
<accession>A0AAV5LPG8</accession>